<reference evidence="1" key="1">
    <citation type="journal article" date="2020" name="Stud. Mycol.">
        <title>101 Dothideomycetes genomes: a test case for predicting lifestyles and emergence of pathogens.</title>
        <authorList>
            <person name="Haridas S."/>
            <person name="Albert R."/>
            <person name="Binder M."/>
            <person name="Bloem J."/>
            <person name="Labutti K."/>
            <person name="Salamov A."/>
            <person name="Andreopoulos B."/>
            <person name="Baker S."/>
            <person name="Barry K."/>
            <person name="Bills G."/>
            <person name="Bluhm B."/>
            <person name="Cannon C."/>
            <person name="Castanera R."/>
            <person name="Culley D."/>
            <person name="Daum C."/>
            <person name="Ezra D."/>
            <person name="Gonzalez J."/>
            <person name="Henrissat B."/>
            <person name="Kuo A."/>
            <person name="Liang C."/>
            <person name="Lipzen A."/>
            <person name="Lutzoni F."/>
            <person name="Magnuson J."/>
            <person name="Mondo S."/>
            <person name="Nolan M."/>
            <person name="Ohm R."/>
            <person name="Pangilinan J."/>
            <person name="Park H.-J."/>
            <person name="Ramirez L."/>
            <person name="Alfaro M."/>
            <person name="Sun H."/>
            <person name="Tritt A."/>
            <person name="Yoshinaga Y."/>
            <person name="Zwiers L.-H."/>
            <person name="Turgeon B."/>
            <person name="Goodwin S."/>
            <person name="Spatafora J."/>
            <person name="Crous P."/>
            <person name="Grigoriev I."/>
        </authorList>
    </citation>
    <scope>NUCLEOTIDE SEQUENCE</scope>
    <source>
        <strain evidence="1">CBS 279.74</strain>
    </source>
</reference>
<name>A0A6G1KER6_9PLEO</name>
<evidence type="ECO:0000313" key="1">
    <source>
        <dbReference type="EMBL" id="KAF2710847.1"/>
    </source>
</evidence>
<dbReference type="AlphaFoldDB" id="A0A6G1KER6"/>
<sequence length="131" mass="14832">MLLVGLTCCMTRIKSKKGNSCYKRVSCRVYYRSNYYKSTYLSPSTISLPTISLPTISLPTSIYSKPTHISLRISNYYKSNYLSLRTPTHISLRICTLTASLSLCKVKLIASNSRCLRAYSNTKFTVTYALI</sequence>
<protein>
    <submittedName>
        <fullName evidence="1">Uncharacterized protein</fullName>
    </submittedName>
</protein>
<accession>A0A6G1KER6</accession>
<proteinExistence type="predicted"/>
<keyword evidence="2" id="KW-1185">Reference proteome</keyword>
<evidence type="ECO:0000313" key="2">
    <source>
        <dbReference type="Proteomes" id="UP000799428"/>
    </source>
</evidence>
<dbReference type="EMBL" id="MU005768">
    <property type="protein sequence ID" value="KAF2710847.1"/>
    <property type="molecule type" value="Genomic_DNA"/>
</dbReference>
<organism evidence="1 2">
    <name type="scientific">Pleomassaria siparia CBS 279.74</name>
    <dbReference type="NCBI Taxonomy" id="1314801"/>
    <lineage>
        <taxon>Eukaryota</taxon>
        <taxon>Fungi</taxon>
        <taxon>Dikarya</taxon>
        <taxon>Ascomycota</taxon>
        <taxon>Pezizomycotina</taxon>
        <taxon>Dothideomycetes</taxon>
        <taxon>Pleosporomycetidae</taxon>
        <taxon>Pleosporales</taxon>
        <taxon>Pleomassariaceae</taxon>
        <taxon>Pleomassaria</taxon>
    </lineage>
</organism>
<dbReference type="Proteomes" id="UP000799428">
    <property type="component" value="Unassembled WGS sequence"/>
</dbReference>
<gene>
    <name evidence="1" type="ORF">K504DRAFT_453894</name>
</gene>